<keyword evidence="5 6" id="KW-0472">Membrane</keyword>
<name>A0A1I0DTS9_9GAMM</name>
<keyword evidence="2" id="KW-1003">Cell membrane</keyword>
<evidence type="ECO:0000256" key="6">
    <source>
        <dbReference type="SAM" id="Phobius"/>
    </source>
</evidence>
<dbReference type="InterPro" id="IPR038766">
    <property type="entry name" value="Membrane_comp_ABC_pdt"/>
</dbReference>
<evidence type="ECO:0000256" key="5">
    <source>
        <dbReference type="ARBA" id="ARBA00023136"/>
    </source>
</evidence>
<feature type="transmembrane region" description="Helical" evidence="6">
    <location>
        <begin position="386"/>
        <end position="406"/>
    </location>
</feature>
<evidence type="ECO:0000256" key="2">
    <source>
        <dbReference type="ARBA" id="ARBA00022475"/>
    </source>
</evidence>
<evidence type="ECO:0000259" key="8">
    <source>
        <dbReference type="Pfam" id="PF12704"/>
    </source>
</evidence>
<dbReference type="InterPro" id="IPR003838">
    <property type="entry name" value="ABC3_permease_C"/>
</dbReference>
<feature type="transmembrane region" description="Helical" evidence="6">
    <location>
        <begin position="304"/>
        <end position="334"/>
    </location>
</feature>
<gene>
    <name evidence="9" type="ORF">SAMN02583745_02101</name>
</gene>
<feature type="transmembrane region" description="Helical" evidence="6">
    <location>
        <begin position="412"/>
        <end position="435"/>
    </location>
</feature>
<evidence type="ECO:0000313" key="10">
    <source>
        <dbReference type="Proteomes" id="UP000242642"/>
    </source>
</evidence>
<feature type="transmembrane region" description="Helical" evidence="6">
    <location>
        <begin position="456"/>
        <end position="482"/>
    </location>
</feature>
<feature type="transmembrane region" description="Helical" evidence="6">
    <location>
        <begin position="763"/>
        <end position="786"/>
    </location>
</feature>
<feature type="transmembrane region" description="Helical" evidence="6">
    <location>
        <begin position="798"/>
        <end position="819"/>
    </location>
</feature>
<evidence type="ECO:0000313" key="9">
    <source>
        <dbReference type="EMBL" id="SET35365.1"/>
    </source>
</evidence>
<dbReference type="RefSeq" id="WP_093320724.1">
    <property type="nucleotide sequence ID" value="NZ_FOHV01000019.1"/>
</dbReference>
<dbReference type="PANTHER" id="PTHR30287">
    <property type="entry name" value="MEMBRANE COMPONENT OF PREDICTED ABC SUPERFAMILY METABOLITE UPTAKE TRANSPORTER"/>
    <property type="match status" value="1"/>
</dbReference>
<protein>
    <submittedName>
        <fullName evidence="9">Putative ABC transport system permease protein</fullName>
    </submittedName>
</protein>
<sequence length="835" mass="92818">MIFKWFWREWKTPSLIIVWLAMSLSVAAILALGNLGDRLEQRLNSYSREFMAGDRVLRSTRPAEEAWLAEAKQFELKTSEQLSFQTMAFASQEPVDTTAISSPLLVSIKATDDAYPLYGALITEPTDIKLKPGEVIVAKDVLLRLNVSVGESIDIGDGQFKIAGILIKEPDAGFSGIQSAPKILMHLEDVSKTGAVQLGSRLTYRYMFAGNATNIEAFSQYIEPILPVGYRFLSDSDSASGLSRTVDRAKQFLILCSVLTLLLGASAVAVAMTHYTRTRYKLVAVLKTLGATHRILRKWIIGQWIFLLCISIVTGGILGTLTEQGLILALGNILPNDLPTPTVKPWIWASLSLIVMALLVGLRPYIQLLLTQPIRVLRQSSLTNHWPLKVYIPIVSIIIITALLVLVGFNKIVWSVLLAMILLGLMLGMMGFVLLKMLKRVKTTHLSFRLAINRLLHQPSVTISQLSAFSLSFMLLSLLIAMQGDLLSRWQAQLPKETPSYILMNINEPQKAEIESYFESQPISAQTDYFTIVLARITKLNQIPIKEAVDETAAKTESLNREINLTQLTEFPSSNQLLEGSWPPKPGETSIEQGVASQIGIKIGDEVTFDSGGREFTAKVSSIRKVDWESMQLNFYFIFPLGDLDAYTKMWVTPLVLDADKNKSLQNSAASELERLQMMANFSKQFPTVSVLDVTALLKQAQQIISQVSGALQFMAGLVILCGVLLMFAQVQISMRQRHVELVVYRTLGASSKILNQTIWIEFLILGAVSGLVAVVGAEVALWSLQKFVFDFPWSPNFLLWMLTPITASVLLVSCGWLLSRRLLNYRANLRALSV</sequence>
<keyword evidence="10" id="KW-1185">Reference proteome</keyword>
<dbReference type="OrthoDB" id="5292592at2"/>
<reference evidence="10" key="1">
    <citation type="submission" date="2016-10" db="EMBL/GenBank/DDBJ databases">
        <authorList>
            <person name="Varghese N."/>
            <person name="Submissions S."/>
        </authorList>
    </citation>
    <scope>NUCLEOTIDE SEQUENCE [LARGE SCALE GENOMIC DNA]</scope>
    <source>
        <strain evidence="10">DSM 18579</strain>
    </source>
</reference>
<dbReference type="InterPro" id="IPR025857">
    <property type="entry name" value="MacB_PCD"/>
</dbReference>
<dbReference type="STRING" id="1123402.SAMN02583745_02101"/>
<dbReference type="Pfam" id="PF02687">
    <property type="entry name" value="FtsX"/>
    <property type="match status" value="2"/>
</dbReference>
<keyword evidence="3 6" id="KW-0812">Transmembrane</keyword>
<proteinExistence type="predicted"/>
<dbReference type="GO" id="GO:0005886">
    <property type="term" value="C:plasma membrane"/>
    <property type="evidence" value="ECO:0007669"/>
    <property type="project" value="UniProtKB-SubCell"/>
</dbReference>
<feature type="domain" description="ABC3 transporter permease C-terminal" evidence="7">
    <location>
        <begin position="714"/>
        <end position="825"/>
    </location>
</feature>
<dbReference type="InterPro" id="IPR049727">
    <property type="entry name" value="YbbP"/>
</dbReference>
<dbReference type="NCBIfam" id="NF041854">
    <property type="entry name" value="ABC_perm_YbbP"/>
    <property type="match status" value="1"/>
</dbReference>
<dbReference type="EMBL" id="FOHV01000019">
    <property type="protein sequence ID" value="SET35365.1"/>
    <property type="molecule type" value="Genomic_DNA"/>
</dbReference>
<comment type="subcellular location">
    <subcellularLocation>
        <location evidence="1">Cell membrane</location>
        <topology evidence="1">Multi-pass membrane protein</topology>
    </subcellularLocation>
</comment>
<evidence type="ECO:0000256" key="4">
    <source>
        <dbReference type="ARBA" id="ARBA00022989"/>
    </source>
</evidence>
<keyword evidence="4 6" id="KW-1133">Transmembrane helix</keyword>
<evidence type="ECO:0000259" key="7">
    <source>
        <dbReference type="Pfam" id="PF02687"/>
    </source>
</evidence>
<feature type="transmembrane region" description="Helical" evidence="6">
    <location>
        <begin position="710"/>
        <end position="729"/>
    </location>
</feature>
<feature type="transmembrane region" description="Helical" evidence="6">
    <location>
        <begin position="252"/>
        <end position="272"/>
    </location>
</feature>
<dbReference type="Proteomes" id="UP000242642">
    <property type="component" value="Unassembled WGS sequence"/>
</dbReference>
<dbReference type="PANTHER" id="PTHR30287:SF1">
    <property type="entry name" value="INNER MEMBRANE PROTEIN"/>
    <property type="match status" value="1"/>
</dbReference>
<evidence type="ECO:0000256" key="3">
    <source>
        <dbReference type="ARBA" id="ARBA00022692"/>
    </source>
</evidence>
<organism evidence="9 10">
    <name type="scientific">Thorsellia anophelis DSM 18579</name>
    <dbReference type="NCBI Taxonomy" id="1123402"/>
    <lineage>
        <taxon>Bacteria</taxon>
        <taxon>Pseudomonadati</taxon>
        <taxon>Pseudomonadota</taxon>
        <taxon>Gammaproteobacteria</taxon>
        <taxon>Enterobacterales</taxon>
        <taxon>Thorselliaceae</taxon>
        <taxon>Thorsellia</taxon>
    </lineage>
</organism>
<feature type="transmembrane region" description="Helical" evidence="6">
    <location>
        <begin position="346"/>
        <end position="366"/>
    </location>
</feature>
<dbReference type="AlphaFoldDB" id="A0A1I0DTS9"/>
<feature type="domain" description="ABC3 transporter permease C-terminal" evidence="7">
    <location>
        <begin position="256"/>
        <end position="369"/>
    </location>
</feature>
<evidence type="ECO:0000256" key="1">
    <source>
        <dbReference type="ARBA" id="ARBA00004651"/>
    </source>
</evidence>
<accession>A0A1I0DTS9</accession>
<dbReference type="Pfam" id="PF12704">
    <property type="entry name" value="MacB_PCD"/>
    <property type="match status" value="1"/>
</dbReference>
<feature type="domain" description="MacB-like periplasmic core" evidence="8">
    <location>
        <begin position="19"/>
        <end position="223"/>
    </location>
</feature>